<dbReference type="Gene3D" id="3.40.50.2300">
    <property type="match status" value="1"/>
</dbReference>
<name>A0ABU5K6L7_9ACTN</name>
<dbReference type="PROSITE" id="PS00622">
    <property type="entry name" value="HTH_LUXR_1"/>
    <property type="match status" value="1"/>
</dbReference>
<dbReference type="PROSITE" id="PS50043">
    <property type="entry name" value="HTH_LUXR_2"/>
    <property type="match status" value="1"/>
</dbReference>
<evidence type="ECO:0000259" key="3">
    <source>
        <dbReference type="PROSITE" id="PS50043"/>
    </source>
</evidence>
<proteinExistence type="predicted"/>
<dbReference type="PANTHER" id="PTHR43214:SF44">
    <property type="entry name" value="TWO-COMPONENT RESPONSE REGULATOR"/>
    <property type="match status" value="1"/>
</dbReference>
<organism evidence="4 5">
    <name type="scientific">Nocardioides renjunii</name>
    <dbReference type="NCBI Taxonomy" id="3095075"/>
    <lineage>
        <taxon>Bacteria</taxon>
        <taxon>Bacillati</taxon>
        <taxon>Actinomycetota</taxon>
        <taxon>Actinomycetes</taxon>
        <taxon>Propionibacteriales</taxon>
        <taxon>Nocardioidaceae</taxon>
        <taxon>Nocardioides</taxon>
    </lineage>
</organism>
<protein>
    <submittedName>
        <fullName evidence="4">LuxR C-terminal-related transcriptional regulator</fullName>
    </submittedName>
</protein>
<keyword evidence="1" id="KW-0238">DNA-binding</keyword>
<evidence type="ECO:0000256" key="1">
    <source>
        <dbReference type="ARBA" id="ARBA00023125"/>
    </source>
</evidence>
<dbReference type="Pfam" id="PF00196">
    <property type="entry name" value="GerE"/>
    <property type="match status" value="1"/>
</dbReference>
<feature type="region of interest" description="Disordered" evidence="2">
    <location>
        <begin position="242"/>
        <end position="277"/>
    </location>
</feature>
<dbReference type="CDD" id="cd06170">
    <property type="entry name" value="LuxR_C_like"/>
    <property type="match status" value="1"/>
</dbReference>
<dbReference type="InterPro" id="IPR000792">
    <property type="entry name" value="Tscrpt_reg_LuxR_C"/>
</dbReference>
<dbReference type="SMART" id="SM00421">
    <property type="entry name" value="HTH_LUXR"/>
    <property type="match status" value="1"/>
</dbReference>
<reference evidence="4 5" key="1">
    <citation type="submission" date="2023-11" db="EMBL/GenBank/DDBJ databases">
        <title>Novel species in genus Nocardioides.</title>
        <authorList>
            <person name="Zhou H."/>
        </authorList>
    </citation>
    <scope>NUCLEOTIDE SEQUENCE [LARGE SCALE GENOMIC DNA]</scope>
    <source>
        <strain evidence="4 5">S-58</strain>
    </source>
</reference>
<sequence length="277" mass="28679">MGGAMGGSAPDGPARAARTPDDVVTAWVVSPHLLVAQAVSAALASADVPVEVHAWESVVEEARAAADGGGTRHVVAIFDEPDSLTAVEMISALVAVGDVRVAVVAAAPAAVWWGGLLEGAAVDIVTRTTSVSQLVEVVERLTAGDPLMEPERRTAVRAAWAKALDRRQELISLMRTLSPQQLRVLELLAAGHRAREVAGIMGVTVGTVRSHVKALRAKLGAKTQLEAVAMLRRVYEVGAGDLLPRPREAPGEGTSHGAPGRPSGAAPADTGAPRARR</sequence>
<dbReference type="EMBL" id="JAXQPW010000001">
    <property type="protein sequence ID" value="MDZ5660536.1"/>
    <property type="molecule type" value="Genomic_DNA"/>
</dbReference>
<evidence type="ECO:0000313" key="4">
    <source>
        <dbReference type="EMBL" id="MDZ5660536.1"/>
    </source>
</evidence>
<dbReference type="PRINTS" id="PR00038">
    <property type="entry name" value="HTHLUXR"/>
</dbReference>
<evidence type="ECO:0000313" key="5">
    <source>
        <dbReference type="Proteomes" id="UP001291999"/>
    </source>
</evidence>
<feature type="domain" description="HTH luxR-type" evidence="3">
    <location>
        <begin position="170"/>
        <end position="235"/>
    </location>
</feature>
<dbReference type="Proteomes" id="UP001291999">
    <property type="component" value="Unassembled WGS sequence"/>
</dbReference>
<dbReference type="InterPro" id="IPR039420">
    <property type="entry name" value="WalR-like"/>
</dbReference>
<dbReference type="InterPro" id="IPR016032">
    <property type="entry name" value="Sig_transdc_resp-reg_C-effctor"/>
</dbReference>
<accession>A0ABU5K6L7</accession>
<gene>
    <name evidence="4" type="ORF">SFC79_02065</name>
</gene>
<dbReference type="PANTHER" id="PTHR43214">
    <property type="entry name" value="TWO-COMPONENT RESPONSE REGULATOR"/>
    <property type="match status" value="1"/>
</dbReference>
<dbReference type="RefSeq" id="WP_322423030.1">
    <property type="nucleotide sequence ID" value="NZ_CP141058.1"/>
</dbReference>
<keyword evidence="5" id="KW-1185">Reference proteome</keyword>
<evidence type="ECO:0000256" key="2">
    <source>
        <dbReference type="SAM" id="MobiDB-lite"/>
    </source>
</evidence>
<dbReference type="SUPFAM" id="SSF46894">
    <property type="entry name" value="C-terminal effector domain of the bipartite response regulators"/>
    <property type="match status" value="1"/>
</dbReference>
<feature type="compositionally biased region" description="Low complexity" evidence="2">
    <location>
        <begin position="257"/>
        <end position="268"/>
    </location>
</feature>
<comment type="caution">
    <text evidence="4">The sequence shown here is derived from an EMBL/GenBank/DDBJ whole genome shotgun (WGS) entry which is preliminary data.</text>
</comment>